<reference evidence="1 2" key="1">
    <citation type="submission" date="2019-03" db="EMBL/GenBank/DDBJ databases">
        <title>Burkholderia cepacia outbreak.</title>
        <authorList>
            <person name="Farzana R."/>
            <person name="Walsh T.R."/>
        </authorList>
    </citation>
    <scope>NUCLEOTIDE SEQUENCE [LARGE SCALE GENOMIC DNA]</scope>
    <source>
        <strain evidence="2">d13</strain>
    </source>
</reference>
<organism evidence="1 2">
    <name type="scientific">Burkholderia cepacia</name>
    <name type="common">Pseudomonas cepacia</name>
    <dbReference type="NCBI Taxonomy" id="292"/>
    <lineage>
        <taxon>Bacteria</taxon>
        <taxon>Pseudomonadati</taxon>
        <taxon>Pseudomonadota</taxon>
        <taxon>Betaproteobacteria</taxon>
        <taxon>Burkholderiales</taxon>
        <taxon>Burkholderiaceae</taxon>
        <taxon>Burkholderia</taxon>
        <taxon>Burkholderia cepacia complex</taxon>
    </lineage>
</organism>
<name>A0AAX2RMJ1_BURCE</name>
<comment type="caution">
    <text evidence="1">The sequence shown here is derived from an EMBL/GenBank/DDBJ whole genome shotgun (WGS) entry which is preliminary data.</text>
</comment>
<gene>
    <name evidence="1" type="ORF">E3D37_23995</name>
</gene>
<protein>
    <submittedName>
        <fullName evidence="1">Uncharacterized protein</fullName>
    </submittedName>
</protein>
<dbReference type="EMBL" id="SNSQ01000029">
    <property type="protein sequence ID" value="TEU43188.1"/>
    <property type="molecule type" value="Genomic_DNA"/>
</dbReference>
<proteinExistence type="predicted"/>
<dbReference type="Proteomes" id="UP000298234">
    <property type="component" value="Unassembled WGS sequence"/>
</dbReference>
<sequence>MTTSNEQLLSELDSFRYGVLAALAALKASIQDSPSFNQTALEDSVSYFLAAPPSSGDQESFESPLRALLADRSDLLKAVLRRE</sequence>
<accession>A0AAX2RMJ1</accession>
<evidence type="ECO:0000313" key="2">
    <source>
        <dbReference type="Proteomes" id="UP000298234"/>
    </source>
</evidence>
<evidence type="ECO:0000313" key="1">
    <source>
        <dbReference type="EMBL" id="TEU43188.1"/>
    </source>
</evidence>
<dbReference type="RefSeq" id="WP_134256707.1">
    <property type="nucleotide sequence ID" value="NZ_SNSF01000048.1"/>
</dbReference>
<dbReference type="AlphaFoldDB" id="A0AAX2RMJ1"/>